<organism evidence="3 4">
    <name type="scientific">Achlya hypogyna</name>
    <name type="common">Oomycete</name>
    <name type="synonym">Protoachlya hypogyna</name>
    <dbReference type="NCBI Taxonomy" id="1202772"/>
    <lineage>
        <taxon>Eukaryota</taxon>
        <taxon>Sar</taxon>
        <taxon>Stramenopiles</taxon>
        <taxon>Oomycota</taxon>
        <taxon>Saprolegniomycetes</taxon>
        <taxon>Saprolegniales</taxon>
        <taxon>Achlyaceae</taxon>
        <taxon>Achlya</taxon>
    </lineage>
</organism>
<dbReference type="EMBL" id="JNBR01001513">
    <property type="protein sequence ID" value="OQR86333.1"/>
    <property type="molecule type" value="Genomic_DNA"/>
</dbReference>
<proteinExistence type="predicted"/>
<evidence type="ECO:0000259" key="2">
    <source>
        <dbReference type="PROSITE" id="PS50195"/>
    </source>
</evidence>
<dbReference type="OrthoDB" id="93250at2759"/>
<dbReference type="SUPFAM" id="SSF64268">
    <property type="entry name" value="PX domain"/>
    <property type="match status" value="1"/>
</dbReference>
<accession>A0A1V9YKT1</accession>
<keyword evidence="4" id="KW-1185">Reference proteome</keyword>
<dbReference type="InterPro" id="IPR001683">
    <property type="entry name" value="PX_dom"/>
</dbReference>
<protein>
    <recommendedName>
        <fullName evidence="2">PX domain-containing protein</fullName>
    </recommendedName>
</protein>
<name>A0A1V9YKT1_ACHHY</name>
<dbReference type="AlphaFoldDB" id="A0A1V9YKT1"/>
<dbReference type="PROSITE" id="PS50195">
    <property type="entry name" value="PX"/>
    <property type="match status" value="1"/>
</dbReference>
<dbReference type="Gene3D" id="3.30.1520.10">
    <property type="entry name" value="Phox-like domain"/>
    <property type="match status" value="1"/>
</dbReference>
<dbReference type="CDD" id="cd06093">
    <property type="entry name" value="PX_domain"/>
    <property type="match status" value="1"/>
</dbReference>
<dbReference type="InterPro" id="IPR036871">
    <property type="entry name" value="PX_dom_sf"/>
</dbReference>
<feature type="compositionally biased region" description="Polar residues" evidence="1">
    <location>
        <begin position="194"/>
        <end position="205"/>
    </location>
</feature>
<dbReference type="Proteomes" id="UP000243579">
    <property type="component" value="Unassembled WGS sequence"/>
</dbReference>
<feature type="region of interest" description="Disordered" evidence="1">
    <location>
        <begin position="158"/>
        <end position="205"/>
    </location>
</feature>
<sequence>MSVFAMKTSISHVATAPEVRAQYVVRVADPRTETTAWFLYKRYSEFRTFRDALVQLRLCTACRRTTQAIVEQFPRRHIFSSKTERVLDERKIRLNHFLEIVASAVQRCDDTSCIVRSLWQEFLDVPDLKKRPLRRMSAAALANTEATSLLEFVRKDRGSRGMHPRCGRRTPRPSDEKRVPSVFVRPASPPMTIGLSTSEPTQFGR</sequence>
<dbReference type="GO" id="GO:0035091">
    <property type="term" value="F:phosphatidylinositol binding"/>
    <property type="evidence" value="ECO:0007669"/>
    <property type="project" value="InterPro"/>
</dbReference>
<reference evidence="3 4" key="1">
    <citation type="journal article" date="2014" name="Genome Biol. Evol.">
        <title>The secreted proteins of Achlya hypogyna and Thraustotheca clavata identify the ancestral oomycete secretome and reveal gene acquisitions by horizontal gene transfer.</title>
        <authorList>
            <person name="Misner I."/>
            <person name="Blouin N."/>
            <person name="Leonard G."/>
            <person name="Richards T.A."/>
            <person name="Lane C.E."/>
        </authorList>
    </citation>
    <scope>NUCLEOTIDE SEQUENCE [LARGE SCALE GENOMIC DNA]</scope>
    <source>
        <strain evidence="3 4">ATCC 48635</strain>
    </source>
</reference>
<comment type="caution">
    <text evidence="3">The sequence shown here is derived from an EMBL/GenBank/DDBJ whole genome shotgun (WGS) entry which is preliminary data.</text>
</comment>
<feature type="domain" description="PX" evidence="2">
    <location>
        <begin position="1"/>
        <end position="129"/>
    </location>
</feature>
<evidence type="ECO:0000313" key="3">
    <source>
        <dbReference type="EMBL" id="OQR86333.1"/>
    </source>
</evidence>
<gene>
    <name evidence="3" type="ORF">ACHHYP_10632</name>
</gene>
<evidence type="ECO:0000256" key="1">
    <source>
        <dbReference type="SAM" id="MobiDB-lite"/>
    </source>
</evidence>
<feature type="compositionally biased region" description="Basic residues" evidence="1">
    <location>
        <begin position="160"/>
        <end position="171"/>
    </location>
</feature>
<dbReference type="Pfam" id="PF00787">
    <property type="entry name" value="PX"/>
    <property type="match status" value="1"/>
</dbReference>
<evidence type="ECO:0000313" key="4">
    <source>
        <dbReference type="Proteomes" id="UP000243579"/>
    </source>
</evidence>